<reference evidence="1" key="1">
    <citation type="submission" date="2014-11" db="EMBL/GenBank/DDBJ databases">
        <authorList>
            <person name="Amaro Gonzalez C."/>
        </authorList>
    </citation>
    <scope>NUCLEOTIDE SEQUENCE</scope>
</reference>
<dbReference type="EMBL" id="GBXM01005674">
    <property type="protein sequence ID" value="JAI02904.1"/>
    <property type="molecule type" value="Transcribed_RNA"/>
</dbReference>
<reference evidence="1" key="2">
    <citation type="journal article" date="2015" name="Fish Shellfish Immunol.">
        <title>Early steps in the European eel (Anguilla anguilla)-Vibrio vulnificus interaction in the gills: Role of the RtxA13 toxin.</title>
        <authorList>
            <person name="Callol A."/>
            <person name="Pajuelo D."/>
            <person name="Ebbesson L."/>
            <person name="Teles M."/>
            <person name="MacKenzie S."/>
            <person name="Amaro C."/>
        </authorList>
    </citation>
    <scope>NUCLEOTIDE SEQUENCE</scope>
</reference>
<organism evidence="1">
    <name type="scientific">Anguilla anguilla</name>
    <name type="common">European freshwater eel</name>
    <name type="synonym">Muraena anguilla</name>
    <dbReference type="NCBI Taxonomy" id="7936"/>
    <lineage>
        <taxon>Eukaryota</taxon>
        <taxon>Metazoa</taxon>
        <taxon>Chordata</taxon>
        <taxon>Craniata</taxon>
        <taxon>Vertebrata</taxon>
        <taxon>Euteleostomi</taxon>
        <taxon>Actinopterygii</taxon>
        <taxon>Neopterygii</taxon>
        <taxon>Teleostei</taxon>
        <taxon>Anguilliformes</taxon>
        <taxon>Anguillidae</taxon>
        <taxon>Anguilla</taxon>
    </lineage>
</organism>
<sequence length="99" mass="11395">MDPSDTRTVHYGSVHTQGGQNLARIQRIFLLNIYSQIWECFFFSSFPLHKRRLVSSAIGKYERKKACAYLSNRSSEPTDMHSCAFSQKTTECSCVTVFF</sequence>
<protein>
    <submittedName>
        <fullName evidence="1">Uncharacterized protein</fullName>
    </submittedName>
</protein>
<evidence type="ECO:0000313" key="1">
    <source>
        <dbReference type="EMBL" id="JAI02904.1"/>
    </source>
</evidence>
<dbReference type="AlphaFoldDB" id="A0A0E9XMH8"/>
<accession>A0A0E9XMH8</accession>
<name>A0A0E9XMH8_ANGAN</name>
<proteinExistence type="predicted"/>